<organism evidence="3 4">
    <name type="scientific">Micractinium conductrix</name>
    <dbReference type="NCBI Taxonomy" id="554055"/>
    <lineage>
        <taxon>Eukaryota</taxon>
        <taxon>Viridiplantae</taxon>
        <taxon>Chlorophyta</taxon>
        <taxon>core chlorophytes</taxon>
        <taxon>Trebouxiophyceae</taxon>
        <taxon>Chlorellales</taxon>
        <taxon>Chlorellaceae</taxon>
        <taxon>Chlorella clade</taxon>
        <taxon>Micractinium</taxon>
    </lineage>
</organism>
<protein>
    <submittedName>
        <fullName evidence="3">L-ascorbate peroxidase chloroplastic isoform X1</fullName>
    </submittedName>
</protein>
<gene>
    <name evidence="3" type="ORF">C2E20_1258</name>
</gene>
<keyword evidence="4" id="KW-1185">Reference proteome</keyword>
<dbReference type="Proteomes" id="UP000239649">
    <property type="component" value="Unassembled WGS sequence"/>
</dbReference>
<keyword evidence="3" id="KW-0575">Peroxidase</keyword>
<evidence type="ECO:0000313" key="3">
    <source>
        <dbReference type="EMBL" id="PSC75945.1"/>
    </source>
</evidence>
<proteinExistence type="predicted"/>
<evidence type="ECO:0000313" key="4">
    <source>
        <dbReference type="Proteomes" id="UP000239649"/>
    </source>
</evidence>
<keyword evidence="2" id="KW-0472">Membrane</keyword>
<dbReference type="AlphaFoldDB" id="A0A2P6VPG0"/>
<accession>A0A2P6VPG0</accession>
<name>A0A2P6VPG0_9CHLO</name>
<keyword evidence="3" id="KW-0560">Oxidoreductase</keyword>
<comment type="caution">
    <text evidence="3">The sequence shown here is derived from an EMBL/GenBank/DDBJ whole genome shotgun (WGS) entry which is preliminary data.</text>
</comment>
<sequence>MQTSLRAARAPAAPSLLAQRRMGARVTVSTVVRADNRPLREFNEESGKVSTGGGGEPSKQEQPGALYADENPPPPRDVMSKEMKEKLRREYLGLGGSPNTAMGGNYFLNIILVVSLLAVLSKLFGYI</sequence>
<dbReference type="GO" id="GO:0004601">
    <property type="term" value="F:peroxidase activity"/>
    <property type="evidence" value="ECO:0007669"/>
    <property type="project" value="UniProtKB-KW"/>
</dbReference>
<reference evidence="3 4" key="1">
    <citation type="journal article" date="2018" name="Plant J.">
        <title>Genome sequences of Chlorella sorokiniana UTEX 1602 and Micractinium conductrix SAG 241.80: implications to maltose excretion by a green alga.</title>
        <authorList>
            <person name="Arriola M.B."/>
            <person name="Velmurugan N."/>
            <person name="Zhang Y."/>
            <person name="Plunkett M.H."/>
            <person name="Hondzo H."/>
            <person name="Barney B.M."/>
        </authorList>
    </citation>
    <scope>NUCLEOTIDE SEQUENCE [LARGE SCALE GENOMIC DNA]</scope>
    <source>
        <strain evidence="3 4">SAG 241.80</strain>
    </source>
</reference>
<keyword evidence="2" id="KW-1133">Transmembrane helix</keyword>
<dbReference type="EMBL" id="LHPF02000002">
    <property type="protein sequence ID" value="PSC75945.1"/>
    <property type="molecule type" value="Genomic_DNA"/>
</dbReference>
<keyword evidence="2" id="KW-0812">Transmembrane</keyword>
<feature type="transmembrane region" description="Helical" evidence="2">
    <location>
        <begin position="106"/>
        <end position="125"/>
    </location>
</feature>
<dbReference type="STRING" id="554055.A0A2P6VPG0"/>
<dbReference type="OrthoDB" id="515303at2759"/>
<feature type="compositionally biased region" description="Basic and acidic residues" evidence="1">
    <location>
        <begin position="37"/>
        <end position="47"/>
    </location>
</feature>
<evidence type="ECO:0000256" key="1">
    <source>
        <dbReference type="SAM" id="MobiDB-lite"/>
    </source>
</evidence>
<evidence type="ECO:0000256" key="2">
    <source>
        <dbReference type="SAM" id="Phobius"/>
    </source>
</evidence>
<feature type="region of interest" description="Disordered" evidence="1">
    <location>
        <begin position="37"/>
        <end position="79"/>
    </location>
</feature>